<name>A0A545ASR2_9ACTN</name>
<gene>
    <name evidence="2" type="ORF">FL583_15610</name>
</gene>
<dbReference type="OrthoDB" id="4480369at2"/>
<dbReference type="InterPro" id="IPR036977">
    <property type="entry name" value="DNA_primase_Znf_CHC2"/>
</dbReference>
<dbReference type="Proteomes" id="UP000317982">
    <property type="component" value="Unassembled WGS sequence"/>
</dbReference>
<evidence type="ECO:0000313" key="2">
    <source>
        <dbReference type="EMBL" id="TQS44358.1"/>
    </source>
</evidence>
<dbReference type="GO" id="GO:0006260">
    <property type="term" value="P:DNA replication"/>
    <property type="evidence" value="ECO:0007669"/>
    <property type="project" value="InterPro"/>
</dbReference>
<dbReference type="AlphaFoldDB" id="A0A545ASR2"/>
<feature type="region of interest" description="Disordered" evidence="1">
    <location>
        <begin position="262"/>
        <end position="281"/>
    </location>
</feature>
<accession>A0A545ASR2</accession>
<dbReference type="Gene3D" id="3.40.1360.10">
    <property type="match status" value="1"/>
</dbReference>
<organism evidence="2 3">
    <name type="scientific">Cryptosporangium phraense</name>
    <dbReference type="NCBI Taxonomy" id="2593070"/>
    <lineage>
        <taxon>Bacteria</taxon>
        <taxon>Bacillati</taxon>
        <taxon>Actinomycetota</taxon>
        <taxon>Actinomycetes</taxon>
        <taxon>Cryptosporangiales</taxon>
        <taxon>Cryptosporangiaceae</taxon>
        <taxon>Cryptosporangium</taxon>
    </lineage>
</organism>
<keyword evidence="3" id="KW-1185">Reference proteome</keyword>
<evidence type="ECO:0000256" key="1">
    <source>
        <dbReference type="SAM" id="MobiDB-lite"/>
    </source>
</evidence>
<protein>
    <recommendedName>
        <fullName evidence="4">Toprim domain-containing protein</fullName>
    </recommendedName>
</protein>
<dbReference type="GO" id="GO:0003677">
    <property type="term" value="F:DNA binding"/>
    <property type="evidence" value="ECO:0007669"/>
    <property type="project" value="InterPro"/>
</dbReference>
<dbReference type="CDD" id="cd01029">
    <property type="entry name" value="TOPRIM_primases"/>
    <property type="match status" value="1"/>
</dbReference>
<dbReference type="Gene3D" id="3.90.580.10">
    <property type="entry name" value="Zinc finger, CHC2-type domain"/>
    <property type="match status" value="1"/>
</dbReference>
<proteinExistence type="predicted"/>
<comment type="caution">
    <text evidence="2">The sequence shown here is derived from an EMBL/GenBank/DDBJ whole genome shotgun (WGS) entry which is preliminary data.</text>
</comment>
<sequence length="774" mass="83552">MSRREADTLRDIVLPRLENVRQSGSGYMAQCPVHGDAKASLSVDTGHTQPVLLHCFAGCDRKDILAALGLADEDISKPRDHQVGLGRDGWMPNGLRASAIYTYTDETGTHLFDVVRSTTKEFLQRRPDQAKKSGWSWNIQGVRRVLYRLPEVIAAVDAGATVWIAEGEKDVEALRQAGVTATCNSGGAGKWRDDYGRFLRGAVVRIVADNDYPGRKHALGVTASLRKLGCDVTVLTAATGKDAHDHLAAGHGLDDFVQLAEEAPESEDPPAEASTHARTSQVADLVPADAVADELRAFIVELREWLDLPDPTGPILTLATAATTRAQGEPSWLLLVAPPSSGKTESVRLLDGVTDSFLDDVTAAGLLGWSKGKNSRPTGVLARVGATALVTFGDLSSLLATSDRGGRDQVFGILRRAYDGHVTRDISPPGMSATDEPLEWRGRLTVVAAVTGAIDRYSSHSDQLGPRWVYYRLPVRDTAAKRRAAAKARRKGPRLDAARKAAGEKAAALVRKAMRRIVEVEISDALDDAITDAALVTCWGRAVVPRHGYGRREIDGVPTIEDPPRVVQQLRGIASGLLALGLPESMVMALTRRVALDSMPITRQSVLRALAGGEVMTTAELARQAHLDRKVARFAAEELQLIGVVEGERDGEEPDDDSEIDMRPVFWSLSGDDGDLVAEVFQESYSSVEVWDEMWELTPHPPQKIKKGGVATNISSHGQPAETDVPAFAAPSVVTVEASADGIFWPDENALEEEIELAAPDDDSDQPTHLRSVS</sequence>
<dbReference type="InParanoid" id="A0A545ASR2"/>
<reference evidence="2 3" key="1">
    <citation type="submission" date="2019-07" db="EMBL/GenBank/DDBJ databases">
        <title>Cryptosporangium phraense sp. nov., isolated from plant litter.</title>
        <authorList>
            <person name="Suriyachadkun C."/>
        </authorList>
    </citation>
    <scope>NUCLEOTIDE SEQUENCE [LARGE SCALE GENOMIC DNA]</scope>
    <source>
        <strain evidence="2 3">A-T 5661</strain>
    </source>
</reference>
<dbReference type="InterPro" id="IPR034154">
    <property type="entry name" value="TOPRIM_DnaG/twinkle"/>
</dbReference>
<evidence type="ECO:0008006" key="4">
    <source>
        <dbReference type="Google" id="ProtNLM"/>
    </source>
</evidence>
<evidence type="ECO:0000313" key="3">
    <source>
        <dbReference type="Proteomes" id="UP000317982"/>
    </source>
</evidence>
<dbReference type="GO" id="GO:0008270">
    <property type="term" value="F:zinc ion binding"/>
    <property type="evidence" value="ECO:0007669"/>
    <property type="project" value="InterPro"/>
</dbReference>
<dbReference type="EMBL" id="VIRS01000009">
    <property type="protein sequence ID" value="TQS44358.1"/>
    <property type="molecule type" value="Genomic_DNA"/>
</dbReference>
<dbReference type="SUPFAM" id="SSF56731">
    <property type="entry name" value="DNA primase core"/>
    <property type="match status" value="1"/>
</dbReference>
<dbReference type="RefSeq" id="WP_142705349.1">
    <property type="nucleotide sequence ID" value="NZ_VIRS01000009.1"/>
</dbReference>